<dbReference type="Pfam" id="PF08241">
    <property type="entry name" value="Methyltransf_11"/>
    <property type="match status" value="1"/>
</dbReference>
<evidence type="ECO:0000313" key="3">
    <source>
        <dbReference type="Proteomes" id="UP001629156"/>
    </source>
</evidence>
<dbReference type="GO" id="GO:0008168">
    <property type="term" value="F:methyltransferase activity"/>
    <property type="evidence" value="ECO:0007669"/>
    <property type="project" value="UniProtKB-KW"/>
</dbReference>
<dbReference type="Proteomes" id="UP001629156">
    <property type="component" value="Unassembled WGS sequence"/>
</dbReference>
<keyword evidence="3" id="KW-1185">Reference proteome</keyword>
<keyword evidence="2" id="KW-0489">Methyltransferase</keyword>
<dbReference type="EC" id="2.1.-.-" evidence="2"/>
<dbReference type="CDD" id="cd02440">
    <property type="entry name" value="AdoMet_MTases"/>
    <property type="match status" value="1"/>
</dbReference>
<feature type="domain" description="Methyltransferase type 11" evidence="1">
    <location>
        <begin position="75"/>
        <end position="189"/>
    </location>
</feature>
<name>A0ABW8YW83_9FLAO</name>
<gene>
    <name evidence="2" type="ORF">ABS766_03205</name>
</gene>
<dbReference type="Gene3D" id="3.40.50.150">
    <property type="entry name" value="Vaccinia Virus protein VP39"/>
    <property type="match status" value="1"/>
</dbReference>
<dbReference type="EMBL" id="JBELPZ010000002">
    <property type="protein sequence ID" value="MFL9843421.1"/>
    <property type="molecule type" value="Genomic_DNA"/>
</dbReference>
<dbReference type="InterPro" id="IPR013216">
    <property type="entry name" value="Methyltransf_11"/>
</dbReference>
<protein>
    <submittedName>
        <fullName evidence="2">Class I SAM-dependent methyltransferase</fullName>
        <ecNumber evidence="2">2.1.-.-</ecNumber>
    </submittedName>
</protein>
<dbReference type="SUPFAM" id="SSF53335">
    <property type="entry name" value="S-adenosyl-L-methionine-dependent methyltransferases"/>
    <property type="match status" value="1"/>
</dbReference>
<dbReference type="RefSeq" id="WP_408083672.1">
    <property type="nucleotide sequence ID" value="NZ_JBELPZ010000002.1"/>
</dbReference>
<keyword evidence="2" id="KW-0808">Transferase</keyword>
<accession>A0ABW8YW83</accession>
<sequence>MNTLIRKLYYSLPVNLRYAARRILYLPQDLLRDKKTLVPPKGKIFTGRGNFSETGKFFLERFKKYGNITPKSHVLDIGSGIGRMAVPFTGFLDKDGVYEGFDIVKMGVDWCTDNITKQYPNFRFKHIPLKNDLYNLSTDLQASKMVFPYEDDSFDFVFLTSVFTHMLPEDVENYIKEIKRVLKPGKICFAQFFILDNGSRESMLKKGSKTFNYDYGNYALMDKNVKEANVAYDKDYIINFIKDADLKIEHFMRGFWSGLEPHPINEHQDIIIFMKK</sequence>
<comment type="caution">
    <text evidence="2">The sequence shown here is derived from an EMBL/GenBank/DDBJ whole genome shotgun (WGS) entry which is preliminary data.</text>
</comment>
<dbReference type="InterPro" id="IPR029063">
    <property type="entry name" value="SAM-dependent_MTases_sf"/>
</dbReference>
<organism evidence="2 3">
    <name type="scientific">Flavobacterium rhizosphaerae</name>
    <dbReference type="NCBI Taxonomy" id="3163298"/>
    <lineage>
        <taxon>Bacteria</taxon>
        <taxon>Pseudomonadati</taxon>
        <taxon>Bacteroidota</taxon>
        <taxon>Flavobacteriia</taxon>
        <taxon>Flavobacteriales</taxon>
        <taxon>Flavobacteriaceae</taxon>
        <taxon>Flavobacterium</taxon>
    </lineage>
</organism>
<evidence type="ECO:0000259" key="1">
    <source>
        <dbReference type="Pfam" id="PF08241"/>
    </source>
</evidence>
<dbReference type="GO" id="GO:0032259">
    <property type="term" value="P:methylation"/>
    <property type="evidence" value="ECO:0007669"/>
    <property type="project" value="UniProtKB-KW"/>
</dbReference>
<reference evidence="2 3" key="1">
    <citation type="submission" date="2024-06" db="EMBL/GenBank/DDBJ databases">
        <authorList>
            <person name="Kaempfer P."/>
            <person name="Viver T."/>
        </authorList>
    </citation>
    <scope>NUCLEOTIDE SEQUENCE [LARGE SCALE GENOMIC DNA]</scope>
    <source>
        <strain evidence="2 3">ST-119</strain>
    </source>
</reference>
<proteinExistence type="predicted"/>
<evidence type="ECO:0000313" key="2">
    <source>
        <dbReference type="EMBL" id="MFL9843421.1"/>
    </source>
</evidence>